<dbReference type="GO" id="GO:0061630">
    <property type="term" value="F:ubiquitin protein ligase activity"/>
    <property type="evidence" value="ECO:0007669"/>
    <property type="project" value="TreeGrafter"/>
</dbReference>
<feature type="domain" description="RING-type" evidence="2">
    <location>
        <begin position="105"/>
        <end position="142"/>
    </location>
</feature>
<keyword evidence="1" id="KW-0479">Metal-binding</keyword>
<organism evidence="3 4">
    <name type="scientific">Leptomonas seymouri</name>
    <dbReference type="NCBI Taxonomy" id="5684"/>
    <lineage>
        <taxon>Eukaryota</taxon>
        <taxon>Discoba</taxon>
        <taxon>Euglenozoa</taxon>
        <taxon>Kinetoplastea</taxon>
        <taxon>Metakinetoplastina</taxon>
        <taxon>Trypanosomatida</taxon>
        <taxon>Trypanosomatidae</taxon>
        <taxon>Leishmaniinae</taxon>
        <taxon>Leptomonas</taxon>
    </lineage>
</organism>
<keyword evidence="4" id="KW-1185">Reference proteome</keyword>
<accession>A0A0N0P2D9</accession>
<dbReference type="GO" id="GO:0006511">
    <property type="term" value="P:ubiquitin-dependent protein catabolic process"/>
    <property type="evidence" value="ECO:0007669"/>
    <property type="project" value="TreeGrafter"/>
</dbReference>
<dbReference type="VEuPathDB" id="TriTrypDB:Lsey_0516_0020"/>
<dbReference type="Pfam" id="PF13920">
    <property type="entry name" value="zf-C3HC4_3"/>
    <property type="match status" value="1"/>
</dbReference>
<keyword evidence="1" id="KW-0863">Zinc-finger</keyword>
<protein>
    <recommendedName>
        <fullName evidence="2">RING-type domain-containing protein</fullName>
    </recommendedName>
</protein>
<gene>
    <name evidence="3" type="ORF">ABL78_8148</name>
</gene>
<dbReference type="AlphaFoldDB" id="A0A0N0P2D9"/>
<sequence length="154" mass="16851">MSGLEVVALVPFGVAVWKLFQKLGDQQSLIEQHEITINSQKEMLESIADPRSGSQYSWVQTATAVGVVGLVASIAYKTMGPEKARSKPPPLGYEPTAAAFEGEQCNICLENRKDTVFFPCRHLCACWGCAVRLSGGSCPTCRCDIEAMQFVYQQ</sequence>
<keyword evidence="1" id="KW-0862">Zinc</keyword>
<reference evidence="3 4" key="1">
    <citation type="journal article" date="2015" name="PLoS Pathog.">
        <title>Leptomonas seymouri: Adaptations to the Dixenous Life Cycle Analyzed by Genome Sequencing, Transcriptome Profiling and Co-infection with Leishmania donovani.</title>
        <authorList>
            <person name="Kraeva N."/>
            <person name="Butenko A."/>
            <person name="Hlavacova J."/>
            <person name="Kostygov A."/>
            <person name="Myskova J."/>
            <person name="Grybchuk D."/>
            <person name="Lestinova T."/>
            <person name="Votypka J."/>
            <person name="Volf P."/>
            <person name="Opperdoes F."/>
            <person name="Flegontov P."/>
            <person name="Lukes J."/>
            <person name="Yurchenko V."/>
        </authorList>
    </citation>
    <scope>NUCLEOTIDE SEQUENCE [LARGE SCALE GENOMIC DNA]</scope>
    <source>
        <strain evidence="3 4">ATCC 30220</strain>
    </source>
</reference>
<name>A0A0N0P2D9_LEPSE</name>
<evidence type="ECO:0000256" key="1">
    <source>
        <dbReference type="PROSITE-ProRule" id="PRU00175"/>
    </source>
</evidence>
<proteinExistence type="predicted"/>
<dbReference type="SUPFAM" id="SSF57850">
    <property type="entry name" value="RING/U-box"/>
    <property type="match status" value="1"/>
</dbReference>
<dbReference type="Gene3D" id="3.30.40.10">
    <property type="entry name" value="Zinc/RING finger domain, C3HC4 (zinc finger)"/>
    <property type="match status" value="1"/>
</dbReference>
<dbReference type="PANTHER" id="PTHR22696:SF1">
    <property type="entry name" value="E3 UBIQUITIN-PROTEIN LIGASE RNF26"/>
    <property type="match status" value="1"/>
</dbReference>
<dbReference type="PANTHER" id="PTHR22696">
    <property type="entry name" value="E3 UBIQUITIN-PROTEIN LIGASE RNF26"/>
    <property type="match status" value="1"/>
</dbReference>
<dbReference type="OrthoDB" id="271225at2759"/>
<evidence type="ECO:0000313" key="3">
    <source>
        <dbReference type="EMBL" id="KPI82839.1"/>
    </source>
</evidence>
<dbReference type="PROSITE" id="PS50089">
    <property type="entry name" value="ZF_RING_2"/>
    <property type="match status" value="1"/>
</dbReference>
<comment type="caution">
    <text evidence="3">The sequence shown here is derived from an EMBL/GenBank/DDBJ whole genome shotgun (WGS) entry which is preliminary data.</text>
</comment>
<dbReference type="SMART" id="SM00184">
    <property type="entry name" value="RING"/>
    <property type="match status" value="1"/>
</dbReference>
<evidence type="ECO:0000259" key="2">
    <source>
        <dbReference type="PROSITE" id="PS50089"/>
    </source>
</evidence>
<dbReference type="GO" id="GO:0008270">
    <property type="term" value="F:zinc ion binding"/>
    <property type="evidence" value="ECO:0007669"/>
    <property type="project" value="UniProtKB-KW"/>
</dbReference>
<dbReference type="Proteomes" id="UP000038009">
    <property type="component" value="Unassembled WGS sequence"/>
</dbReference>
<dbReference type="InterPro" id="IPR013083">
    <property type="entry name" value="Znf_RING/FYVE/PHD"/>
</dbReference>
<dbReference type="EMBL" id="LJSK01000516">
    <property type="protein sequence ID" value="KPI82839.1"/>
    <property type="molecule type" value="Genomic_DNA"/>
</dbReference>
<evidence type="ECO:0000313" key="4">
    <source>
        <dbReference type="Proteomes" id="UP000038009"/>
    </source>
</evidence>
<dbReference type="GO" id="GO:0016567">
    <property type="term" value="P:protein ubiquitination"/>
    <property type="evidence" value="ECO:0007669"/>
    <property type="project" value="TreeGrafter"/>
</dbReference>
<dbReference type="OMA" id="IEAMQFV"/>
<dbReference type="InterPro" id="IPR001841">
    <property type="entry name" value="Znf_RING"/>
</dbReference>